<dbReference type="InterPro" id="IPR051045">
    <property type="entry name" value="TonB-dependent_transducer"/>
</dbReference>
<dbReference type="InterPro" id="IPR003538">
    <property type="entry name" value="TonB"/>
</dbReference>
<dbReference type="PANTHER" id="PTHR33446">
    <property type="entry name" value="PROTEIN TONB-RELATED"/>
    <property type="match status" value="1"/>
</dbReference>
<keyword evidence="6" id="KW-0812">Transmembrane</keyword>
<keyword evidence="10" id="KW-0735">Signal-anchor</keyword>
<evidence type="ECO:0000256" key="7">
    <source>
        <dbReference type="ARBA" id="ARBA00022927"/>
    </source>
</evidence>
<feature type="compositionally biased region" description="Low complexity" evidence="11">
    <location>
        <begin position="192"/>
        <end position="201"/>
    </location>
</feature>
<feature type="domain" description="TonB C-terminal" evidence="12">
    <location>
        <begin position="215"/>
        <end position="306"/>
    </location>
</feature>
<name>A0A2N3L438_9PROT</name>
<feature type="compositionally biased region" description="Low complexity" evidence="11">
    <location>
        <begin position="48"/>
        <end position="64"/>
    </location>
</feature>
<evidence type="ECO:0000259" key="12">
    <source>
        <dbReference type="PROSITE" id="PS52015"/>
    </source>
</evidence>
<evidence type="ECO:0000256" key="1">
    <source>
        <dbReference type="ARBA" id="ARBA00004383"/>
    </source>
</evidence>
<evidence type="ECO:0000313" key="13">
    <source>
        <dbReference type="EMBL" id="PKR57571.1"/>
    </source>
</evidence>
<evidence type="ECO:0000256" key="10">
    <source>
        <dbReference type="RuleBase" id="RU362123"/>
    </source>
</evidence>
<dbReference type="InterPro" id="IPR006260">
    <property type="entry name" value="TonB/TolA_C"/>
</dbReference>
<dbReference type="RefSeq" id="WP_101303938.1">
    <property type="nucleotide sequence ID" value="NZ_NXGX01000006.1"/>
</dbReference>
<dbReference type="PROSITE" id="PS52015">
    <property type="entry name" value="TONB_CTD"/>
    <property type="match status" value="1"/>
</dbReference>
<keyword evidence="8" id="KW-1133">Transmembrane helix</keyword>
<evidence type="ECO:0000256" key="9">
    <source>
        <dbReference type="ARBA" id="ARBA00023136"/>
    </source>
</evidence>
<comment type="caution">
    <text evidence="13">The sequence shown here is derived from an EMBL/GenBank/DDBJ whole genome shotgun (WGS) entry which is preliminary data.</text>
</comment>
<evidence type="ECO:0000256" key="6">
    <source>
        <dbReference type="ARBA" id="ARBA00022692"/>
    </source>
</evidence>
<dbReference type="SUPFAM" id="SSF74653">
    <property type="entry name" value="TolA/TonB C-terminal domain"/>
    <property type="match status" value="1"/>
</dbReference>
<dbReference type="AlphaFoldDB" id="A0A2N3L438"/>
<gene>
    <name evidence="13" type="ORF">COO92_16690</name>
</gene>
<dbReference type="GO" id="GO:0030288">
    <property type="term" value="C:outer membrane-bounded periplasmic space"/>
    <property type="evidence" value="ECO:0007669"/>
    <property type="project" value="InterPro"/>
</dbReference>
<dbReference type="GO" id="GO:0055085">
    <property type="term" value="P:transmembrane transport"/>
    <property type="evidence" value="ECO:0007669"/>
    <property type="project" value="InterPro"/>
</dbReference>
<comment type="similarity">
    <text evidence="2 10">Belongs to the TonB family.</text>
</comment>
<keyword evidence="4 10" id="KW-1003">Cell membrane</keyword>
<dbReference type="GO" id="GO:0098797">
    <property type="term" value="C:plasma membrane protein complex"/>
    <property type="evidence" value="ECO:0007669"/>
    <property type="project" value="TreeGrafter"/>
</dbReference>
<keyword evidence="14" id="KW-1185">Reference proteome</keyword>
<dbReference type="NCBIfam" id="TIGR01352">
    <property type="entry name" value="tonB_Cterm"/>
    <property type="match status" value="1"/>
</dbReference>
<dbReference type="EMBL" id="NXGX01000006">
    <property type="protein sequence ID" value="PKR57571.1"/>
    <property type="molecule type" value="Genomic_DNA"/>
</dbReference>
<dbReference type="Proteomes" id="UP000233332">
    <property type="component" value="Unassembled WGS sequence"/>
</dbReference>
<feature type="compositionally biased region" description="Acidic residues" evidence="11">
    <location>
        <begin position="74"/>
        <end position="136"/>
    </location>
</feature>
<keyword evidence="5 10" id="KW-0997">Cell inner membrane</keyword>
<dbReference type="GO" id="GO:0015891">
    <property type="term" value="P:siderophore transport"/>
    <property type="evidence" value="ECO:0007669"/>
    <property type="project" value="InterPro"/>
</dbReference>
<dbReference type="Pfam" id="PF03544">
    <property type="entry name" value="TonB_C"/>
    <property type="match status" value="1"/>
</dbReference>
<dbReference type="GO" id="GO:0031992">
    <property type="term" value="F:energy transducer activity"/>
    <property type="evidence" value="ECO:0007669"/>
    <property type="project" value="InterPro"/>
</dbReference>
<dbReference type="PANTHER" id="PTHR33446:SF2">
    <property type="entry name" value="PROTEIN TONB"/>
    <property type="match status" value="1"/>
</dbReference>
<evidence type="ECO:0000256" key="5">
    <source>
        <dbReference type="ARBA" id="ARBA00022519"/>
    </source>
</evidence>
<keyword evidence="7 10" id="KW-0653">Protein transport</keyword>
<sequence length="306" mass="32780">MSKRVDFLIATGLTGLVLAGGVVLAMPDPQPSGWGGAGSIQSISISLGAGQATTGETETDQQAADSVESRMAEEPVEEVEPEPEPEPEPVVEPEPESEPVAEPEPIAEPEPVVEEVVEPEPVPEPEPEPEIVEPEPEPVVVQKLADVLPVQMKPKPPVKKVEAPKPQKAPAPTPPAGATNSSHSEGTVGEVAQSQAASSSSGSGGGAASRAAMVDYKSSVVQMLNRYREYPERAKRRRIEGQNSIRVVIAKDGSIEVFEMISGSGSKLLDRETQRMIERVKQFPPFPEHMIEERITLTIPVIYNIR</sequence>
<evidence type="ECO:0000256" key="8">
    <source>
        <dbReference type="ARBA" id="ARBA00022989"/>
    </source>
</evidence>
<dbReference type="InterPro" id="IPR037682">
    <property type="entry name" value="TonB_C"/>
</dbReference>
<feature type="region of interest" description="Disordered" evidence="11">
    <location>
        <begin position="48"/>
        <end position="208"/>
    </location>
</feature>
<protein>
    <recommendedName>
        <fullName evidence="10">Protein TonB</fullName>
    </recommendedName>
</protein>
<keyword evidence="9" id="KW-0472">Membrane</keyword>
<proteinExistence type="inferred from homology"/>
<reference evidence="13 14" key="1">
    <citation type="submission" date="2017-09" db="EMBL/GenBank/DDBJ databases">
        <title>Biodiversity and function of Thalassospira species in the particle-attached aromatic-hydrocarbon-degrading consortia from the surface seawater of the China South Sea.</title>
        <authorList>
            <person name="Dong C."/>
            <person name="Lai Q."/>
            <person name="Shao Z."/>
        </authorList>
    </citation>
    <scope>NUCLEOTIDE SEQUENCE [LARGE SCALE GENOMIC DNA]</scope>
    <source>
        <strain evidence="13 14">139Z-12</strain>
    </source>
</reference>
<evidence type="ECO:0000256" key="3">
    <source>
        <dbReference type="ARBA" id="ARBA00022448"/>
    </source>
</evidence>
<organism evidence="13 14">
    <name type="scientific">Thalassospira lohafexi</name>
    <dbReference type="NCBI Taxonomy" id="744227"/>
    <lineage>
        <taxon>Bacteria</taxon>
        <taxon>Pseudomonadati</taxon>
        <taxon>Pseudomonadota</taxon>
        <taxon>Alphaproteobacteria</taxon>
        <taxon>Rhodospirillales</taxon>
        <taxon>Thalassospiraceae</taxon>
        <taxon>Thalassospira</taxon>
    </lineage>
</organism>
<dbReference type="GO" id="GO:0015031">
    <property type="term" value="P:protein transport"/>
    <property type="evidence" value="ECO:0007669"/>
    <property type="project" value="UniProtKB-UniRule"/>
</dbReference>
<comment type="subcellular location">
    <subcellularLocation>
        <location evidence="1 10">Cell inner membrane</location>
        <topology evidence="1 10">Single-pass membrane protein</topology>
        <orientation evidence="1 10">Periplasmic side</orientation>
    </subcellularLocation>
</comment>
<accession>A0A2N3L438</accession>
<comment type="function">
    <text evidence="10">Interacts with outer membrane receptor proteins that carry out high-affinity binding and energy dependent uptake into the periplasmic space of specific substrates. It could act to transduce energy from the cytoplasmic membrane to specific energy-requiring processes in the outer membrane, resulting in the release into the periplasm of ligands bound by these outer membrane proteins.</text>
</comment>
<dbReference type="Gene3D" id="3.30.1150.10">
    <property type="match status" value="1"/>
</dbReference>
<evidence type="ECO:0000313" key="14">
    <source>
        <dbReference type="Proteomes" id="UP000233332"/>
    </source>
</evidence>
<evidence type="ECO:0000256" key="4">
    <source>
        <dbReference type="ARBA" id="ARBA00022475"/>
    </source>
</evidence>
<evidence type="ECO:0000256" key="2">
    <source>
        <dbReference type="ARBA" id="ARBA00006555"/>
    </source>
</evidence>
<evidence type="ECO:0000256" key="11">
    <source>
        <dbReference type="SAM" id="MobiDB-lite"/>
    </source>
</evidence>
<keyword evidence="3 10" id="KW-0813">Transport</keyword>
<dbReference type="PRINTS" id="PR01374">
    <property type="entry name" value="TONBPROTEIN"/>
</dbReference>